<sequence>MMHGSGELEEALEGLQAVRAALNGLGDDAAQLASLAALNQAVVQYYLSDWQGCEQSLEAAEVLESRAHVTQRDFLRTEVRLARKLAVLAPRASGGGAPLAAPDSGVRPEVMLQSARQTLEEAEPGSVLSFESLLGAIKEQDQVGGDLVWRGARERH</sequence>
<name>A0AAD9IK63_PROWI</name>
<organism evidence="1 2">
    <name type="scientific">Prototheca wickerhamii</name>
    <dbReference type="NCBI Taxonomy" id="3111"/>
    <lineage>
        <taxon>Eukaryota</taxon>
        <taxon>Viridiplantae</taxon>
        <taxon>Chlorophyta</taxon>
        <taxon>core chlorophytes</taxon>
        <taxon>Trebouxiophyceae</taxon>
        <taxon>Chlorellales</taxon>
        <taxon>Chlorellaceae</taxon>
        <taxon>Prototheca</taxon>
    </lineage>
</organism>
<dbReference type="Proteomes" id="UP001255856">
    <property type="component" value="Unassembled WGS sequence"/>
</dbReference>
<dbReference type="AlphaFoldDB" id="A0AAD9IK63"/>
<evidence type="ECO:0000313" key="1">
    <source>
        <dbReference type="EMBL" id="KAK2078699.1"/>
    </source>
</evidence>
<comment type="caution">
    <text evidence="1">The sequence shown here is derived from an EMBL/GenBank/DDBJ whole genome shotgun (WGS) entry which is preliminary data.</text>
</comment>
<protein>
    <submittedName>
        <fullName evidence="1">Uncharacterized protein</fullName>
    </submittedName>
</protein>
<evidence type="ECO:0000313" key="2">
    <source>
        <dbReference type="Proteomes" id="UP001255856"/>
    </source>
</evidence>
<dbReference type="EMBL" id="JASFZW010000004">
    <property type="protein sequence ID" value="KAK2078699.1"/>
    <property type="molecule type" value="Genomic_DNA"/>
</dbReference>
<gene>
    <name evidence="1" type="ORF">QBZ16_003539</name>
</gene>
<accession>A0AAD9IK63</accession>
<reference evidence="1" key="1">
    <citation type="submission" date="2021-01" db="EMBL/GenBank/DDBJ databases">
        <authorList>
            <person name="Eckstrom K.M.E."/>
        </authorList>
    </citation>
    <scope>NUCLEOTIDE SEQUENCE</scope>
    <source>
        <strain evidence="1">UVCC 0001</strain>
    </source>
</reference>
<keyword evidence="2" id="KW-1185">Reference proteome</keyword>
<proteinExistence type="predicted"/>